<dbReference type="OrthoDB" id="6159094at2"/>
<keyword evidence="3" id="KW-1185">Reference proteome</keyword>
<dbReference type="RefSeq" id="WP_139863138.1">
    <property type="nucleotide sequence ID" value="NZ_CAADFC020000028.1"/>
</dbReference>
<evidence type="ECO:0000256" key="1">
    <source>
        <dbReference type="SAM" id="SignalP"/>
    </source>
</evidence>
<protein>
    <submittedName>
        <fullName evidence="2">Uncharacterized protein</fullName>
    </submittedName>
</protein>
<feature type="chain" id="PRO_5021422948" evidence="1">
    <location>
        <begin position="26"/>
        <end position="210"/>
    </location>
</feature>
<dbReference type="Proteomes" id="UP000328092">
    <property type="component" value="Unassembled WGS sequence"/>
</dbReference>
<name>A0A508TQ47_9BRAD</name>
<dbReference type="AlphaFoldDB" id="A0A508TQ47"/>
<accession>A0A508TQ47</accession>
<proteinExistence type="predicted"/>
<organism evidence="2 3">
    <name type="scientific">Bradyrhizobium ivorense</name>
    <dbReference type="NCBI Taxonomy" id="2511166"/>
    <lineage>
        <taxon>Bacteria</taxon>
        <taxon>Pseudomonadati</taxon>
        <taxon>Pseudomonadota</taxon>
        <taxon>Alphaproteobacteria</taxon>
        <taxon>Hyphomicrobiales</taxon>
        <taxon>Nitrobacteraceae</taxon>
        <taxon>Bradyrhizobium</taxon>
    </lineage>
</organism>
<dbReference type="EMBL" id="CAADFC020000028">
    <property type="protein sequence ID" value="VIO76452.1"/>
    <property type="molecule type" value="Genomic_DNA"/>
</dbReference>
<evidence type="ECO:0000313" key="3">
    <source>
        <dbReference type="Proteomes" id="UP000328092"/>
    </source>
</evidence>
<sequence length="210" mass="23042">MIKSLIRPWCIGIGGLLAAALSNQAALGADPRYPDWPCTQAKVPEISLAAVWAGPPLDDAATKWKDDPKISALVAKLAARRIPLEQAQKEISEFLTASAADKTNAGKLLFAGLFDALNAQRASVMNGLERVMRKQREAAEKIRADTLALQAVQDASPPDQAKIDELGNQLVWETRIFEDRRRVVKFVCEVPTAIDQRLFALGRTIQQELD</sequence>
<gene>
    <name evidence="2" type="ORF">CI1B_64570</name>
</gene>
<evidence type="ECO:0000313" key="2">
    <source>
        <dbReference type="EMBL" id="VIO76452.1"/>
    </source>
</evidence>
<comment type="caution">
    <text evidence="2">The sequence shown here is derived from an EMBL/GenBank/DDBJ whole genome shotgun (WGS) entry which is preliminary data.</text>
</comment>
<reference evidence="2" key="1">
    <citation type="submission" date="2019-02" db="EMBL/GenBank/DDBJ databases">
        <authorList>
            <person name="Pothier F.J."/>
        </authorList>
    </citation>
    <scope>NUCLEOTIDE SEQUENCE</scope>
    <source>
        <strain evidence="2">CI-1B</strain>
    </source>
</reference>
<feature type="signal peptide" evidence="1">
    <location>
        <begin position="1"/>
        <end position="25"/>
    </location>
</feature>
<keyword evidence="1" id="KW-0732">Signal</keyword>